<dbReference type="EMBL" id="KJ859677">
    <property type="protein sequence ID" value="AID46888.1"/>
    <property type="molecule type" value="Genomic_DNA"/>
</dbReference>
<name>A0A068EHR7_9POXV</name>
<keyword evidence="2" id="KW-1185">Reference proteome</keyword>
<evidence type="ECO:0000313" key="1">
    <source>
        <dbReference type="EMBL" id="AID46888.1"/>
    </source>
</evidence>
<dbReference type="GeneID" id="19738165"/>
<protein>
    <submittedName>
        <fullName evidence="1">HT motif family protein</fullName>
    </submittedName>
</protein>
<dbReference type="KEGG" id="vg:19738165"/>
<sequence>MENGNCKTLILTAHDNDINTKAYDEKFFWKEFAVGELISLHIRNVCDIPRVFECYHLITENKYRNQDQHFQIGLYSKNKKYEYTHYTTENDYTELVDKAALYDLYKISIMPVRELTDKEIEDKFYNL</sequence>
<organism evidence="1 2">
    <name type="scientific">Penguinpox virus</name>
    <dbReference type="NCBI Taxonomy" id="648998"/>
    <lineage>
        <taxon>Viruses</taxon>
        <taxon>Varidnaviria</taxon>
        <taxon>Bamfordvirae</taxon>
        <taxon>Nucleocytoviricota</taxon>
        <taxon>Pokkesviricetes</taxon>
        <taxon>Chitovirales</taxon>
        <taxon>Poxviridae</taxon>
        <taxon>Chordopoxvirinae</taxon>
        <taxon>Avipoxvirus</taxon>
        <taxon>Avipoxvirus penguinpox</taxon>
    </lineage>
</organism>
<reference evidence="1 2" key="1">
    <citation type="journal article" date="2014" name="BMC Genomics">
        <title>The complete genome sequences of poxviruses isolated from a penguin and a pigeon in South Africa and comparison to other sequenced avipoxviruses.</title>
        <authorList>
            <person name="Offerman K."/>
            <person name="Carulei O."/>
            <person name="van der Walt A.P."/>
            <person name="Douglass N."/>
            <person name="Williamson A.L."/>
        </authorList>
    </citation>
    <scope>NUCLEOTIDE SEQUENCE [LARGE SCALE GENOMIC DNA]</scope>
    <source>
        <strain evidence="1">PSan92</strain>
    </source>
</reference>
<accession>A0A068EHR7</accession>
<dbReference type="Proteomes" id="UP000140838">
    <property type="component" value="Genome"/>
</dbReference>
<dbReference type="InterPro" id="IPR045408">
    <property type="entry name" value="DUF5890"/>
</dbReference>
<dbReference type="Pfam" id="PF19240">
    <property type="entry name" value="DUF5890"/>
    <property type="match status" value="1"/>
</dbReference>
<proteinExistence type="predicted"/>
<gene>
    <name evidence="1" type="ORF">pepv_160</name>
</gene>
<dbReference type="RefSeq" id="YP_009046146.1">
    <property type="nucleotide sequence ID" value="NC_024446.1"/>
</dbReference>
<evidence type="ECO:0000313" key="2">
    <source>
        <dbReference type="Proteomes" id="UP000140838"/>
    </source>
</evidence>